<dbReference type="Proteomes" id="UP001367508">
    <property type="component" value="Unassembled WGS sequence"/>
</dbReference>
<dbReference type="AlphaFoldDB" id="A0AAN9LR77"/>
<organism evidence="1 2">
    <name type="scientific">Canavalia gladiata</name>
    <name type="common">Sword bean</name>
    <name type="synonym">Dolichos gladiatus</name>
    <dbReference type="NCBI Taxonomy" id="3824"/>
    <lineage>
        <taxon>Eukaryota</taxon>
        <taxon>Viridiplantae</taxon>
        <taxon>Streptophyta</taxon>
        <taxon>Embryophyta</taxon>
        <taxon>Tracheophyta</taxon>
        <taxon>Spermatophyta</taxon>
        <taxon>Magnoliopsida</taxon>
        <taxon>eudicotyledons</taxon>
        <taxon>Gunneridae</taxon>
        <taxon>Pentapetalae</taxon>
        <taxon>rosids</taxon>
        <taxon>fabids</taxon>
        <taxon>Fabales</taxon>
        <taxon>Fabaceae</taxon>
        <taxon>Papilionoideae</taxon>
        <taxon>50 kb inversion clade</taxon>
        <taxon>NPAAA clade</taxon>
        <taxon>indigoferoid/millettioid clade</taxon>
        <taxon>Phaseoleae</taxon>
        <taxon>Canavalia</taxon>
    </lineage>
</organism>
<sequence>MVMCVGAPTTEPNAHLGLWHPSLNFKVNLPDLHELAWHQGSEAEDVPSLITSGLRLCILWNYVTKYPQRCPKPFTYVNTVNRLNCCINHLFIVMDFVFDITPRN</sequence>
<proteinExistence type="predicted"/>
<keyword evidence="2" id="KW-1185">Reference proteome</keyword>
<name>A0AAN9LR77_CANGL</name>
<comment type="caution">
    <text evidence="1">The sequence shown here is derived from an EMBL/GenBank/DDBJ whole genome shotgun (WGS) entry which is preliminary data.</text>
</comment>
<reference evidence="1 2" key="1">
    <citation type="submission" date="2024-01" db="EMBL/GenBank/DDBJ databases">
        <title>The genomes of 5 underutilized Papilionoideae crops provide insights into root nodulation and disease resistanc.</title>
        <authorList>
            <person name="Jiang F."/>
        </authorList>
    </citation>
    <scope>NUCLEOTIDE SEQUENCE [LARGE SCALE GENOMIC DNA]</scope>
    <source>
        <strain evidence="1">LVBAO_FW01</strain>
        <tissue evidence="1">Leaves</tissue>
    </source>
</reference>
<evidence type="ECO:0000313" key="2">
    <source>
        <dbReference type="Proteomes" id="UP001367508"/>
    </source>
</evidence>
<accession>A0AAN9LR77</accession>
<protein>
    <submittedName>
        <fullName evidence="1">Uncharacterized protein</fullName>
    </submittedName>
</protein>
<dbReference type="EMBL" id="JAYMYQ010000004">
    <property type="protein sequence ID" value="KAK7338632.1"/>
    <property type="molecule type" value="Genomic_DNA"/>
</dbReference>
<evidence type="ECO:0000313" key="1">
    <source>
        <dbReference type="EMBL" id="KAK7338632.1"/>
    </source>
</evidence>
<gene>
    <name evidence="1" type="ORF">VNO77_19253</name>
</gene>